<organism evidence="12 13">
    <name type="scientific">Clostridium disporicum</name>
    <dbReference type="NCBI Taxonomy" id="84024"/>
    <lineage>
        <taxon>Bacteria</taxon>
        <taxon>Bacillati</taxon>
        <taxon>Bacillota</taxon>
        <taxon>Clostridia</taxon>
        <taxon>Eubacteriales</taxon>
        <taxon>Clostridiaceae</taxon>
        <taxon>Clostridium</taxon>
    </lineage>
</organism>
<feature type="transmembrane region" description="Helical" evidence="11">
    <location>
        <begin position="283"/>
        <end position="300"/>
    </location>
</feature>
<dbReference type="PANTHER" id="PTHR30474">
    <property type="entry name" value="CELL CYCLE PROTEIN"/>
    <property type="match status" value="1"/>
</dbReference>
<dbReference type="PANTHER" id="PTHR30474:SF1">
    <property type="entry name" value="PEPTIDOGLYCAN GLYCOSYLTRANSFERASE MRDB"/>
    <property type="match status" value="1"/>
</dbReference>
<feature type="transmembrane region" description="Helical" evidence="11">
    <location>
        <begin position="107"/>
        <end position="130"/>
    </location>
</feature>
<keyword evidence="10" id="KW-0961">Cell wall biogenesis/degradation</keyword>
<comment type="subcellular location">
    <subcellularLocation>
        <location evidence="1">Membrane</location>
        <topology evidence="1">Multi-pass membrane protein</topology>
    </subcellularLocation>
</comment>
<dbReference type="RefSeq" id="WP_055265519.1">
    <property type="nucleotide sequence ID" value="NZ_CABIXQ010000010.1"/>
</dbReference>
<feature type="transmembrane region" description="Helical" evidence="11">
    <location>
        <begin position="82"/>
        <end position="101"/>
    </location>
</feature>
<reference evidence="12 13" key="1">
    <citation type="submission" date="2015-09" db="EMBL/GenBank/DDBJ databases">
        <authorList>
            <consortium name="Pathogen Informatics"/>
        </authorList>
    </citation>
    <scope>NUCLEOTIDE SEQUENCE [LARGE SCALE GENOMIC DNA]</scope>
    <source>
        <strain evidence="12 13">2789STDY5834856</strain>
    </source>
</reference>
<dbReference type="GO" id="GO:0015648">
    <property type="term" value="F:lipid-linked peptidoglycan transporter activity"/>
    <property type="evidence" value="ECO:0007669"/>
    <property type="project" value="TreeGrafter"/>
</dbReference>
<proteinExistence type="predicted"/>
<feature type="transmembrane region" description="Helical" evidence="11">
    <location>
        <begin position="350"/>
        <end position="371"/>
    </location>
</feature>
<dbReference type="InterPro" id="IPR001182">
    <property type="entry name" value="FtsW/RodA"/>
</dbReference>
<evidence type="ECO:0000256" key="2">
    <source>
        <dbReference type="ARBA" id="ARBA00022475"/>
    </source>
</evidence>
<sequence>MIIPLSQFKMDKKKFKEIDKWMLFSIVTIVLFGILNIYLATKPYAYNTTYVIKQSLFFGVSLVALYLIMALDYSIIKGFTPLFYWASIVLLVLVLIIGKAVNGAQGWINLGIVSFQPAELAKVATIMMMGKKLEDMDGNINNFKNFCILAVYAIIPAALIVIQPDMGMTMVLFFMVVGVFFAGGLDKRIIIGGLTGLVVAIVLVWNSGLIQPYQKMRIISFQNPEANSSEEGYHLRQSLIGIGSGGFLGTHNSLSKDSAGGYASQYVPEVETDFIFAQIGEQWGLLGAAFLLALYGILICRMIAIARDSKDMFGNIVAIGMTSYLLFAIWQNIGMTIGLMPITGITLPLVSYGGSSLLTTILSLGLVLNIGMRKKKLYF</sequence>
<evidence type="ECO:0000313" key="12">
    <source>
        <dbReference type="EMBL" id="CUO48786.1"/>
    </source>
</evidence>
<dbReference type="InterPro" id="IPR018365">
    <property type="entry name" value="Cell_cycle_FtsW-rel_CS"/>
</dbReference>
<evidence type="ECO:0000256" key="3">
    <source>
        <dbReference type="ARBA" id="ARBA00022676"/>
    </source>
</evidence>
<dbReference type="EMBL" id="CYZX01000010">
    <property type="protein sequence ID" value="CUO48786.1"/>
    <property type="molecule type" value="Genomic_DNA"/>
</dbReference>
<accession>A0A174FIY9</accession>
<feature type="transmembrane region" description="Helical" evidence="11">
    <location>
        <begin position="168"/>
        <end position="185"/>
    </location>
</feature>
<evidence type="ECO:0000256" key="6">
    <source>
        <dbReference type="ARBA" id="ARBA00022960"/>
    </source>
</evidence>
<dbReference type="GO" id="GO:0008360">
    <property type="term" value="P:regulation of cell shape"/>
    <property type="evidence" value="ECO:0007669"/>
    <property type="project" value="UniProtKB-KW"/>
</dbReference>
<keyword evidence="8 11" id="KW-1133">Transmembrane helix</keyword>
<keyword evidence="4" id="KW-0808">Transferase</keyword>
<feature type="transmembrane region" description="Helical" evidence="11">
    <location>
        <begin position="312"/>
        <end position="330"/>
    </location>
</feature>
<evidence type="ECO:0000256" key="1">
    <source>
        <dbReference type="ARBA" id="ARBA00004141"/>
    </source>
</evidence>
<dbReference type="PROSITE" id="PS00428">
    <property type="entry name" value="FTSW_RODA_SPOVE"/>
    <property type="match status" value="1"/>
</dbReference>
<protein>
    <submittedName>
        <fullName evidence="12">Cell cycle protein</fullName>
    </submittedName>
</protein>
<evidence type="ECO:0000256" key="4">
    <source>
        <dbReference type="ARBA" id="ARBA00022679"/>
    </source>
</evidence>
<dbReference type="GO" id="GO:0005886">
    <property type="term" value="C:plasma membrane"/>
    <property type="evidence" value="ECO:0007669"/>
    <property type="project" value="TreeGrafter"/>
</dbReference>
<dbReference type="GO" id="GO:0016757">
    <property type="term" value="F:glycosyltransferase activity"/>
    <property type="evidence" value="ECO:0007669"/>
    <property type="project" value="UniProtKB-KW"/>
</dbReference>
<evidence type="ECO:0000256" key="10">
    <source>
        <dbReference type="ARBA" id="ARBA00023316"/>
    </source>
</evidence>
<keyword evidence="5 11" id="KW-0812">Transmembrane</keyword>
<dbReference type="GO" id="GO:0051301">
    <property type="term" value="P:cell division"/>
    <property type="evidence" value="ECO:0007669"/>
    <property type="project" value="InterPro"/>
</dbReference>
<feature type="transmembrane region" description="Helical" evidence="11">
    <location>
        <begin position="142"/>
        <end position="162"/>
    </location>
</feature>
<keyword evidence="6" id="KW-0133">Cell shape</keyword>
<gene>
    <name evidence="12" type="primary">mrdB</name>
    <name evidence="12" type="ORF">ERS852471_01648</name>
</gene>
<feature type="transmembrane region" description="Helical" evidence="11">
    <location>
        <begin position="190"/>
        <end position="210"/>
    </location>
</feature>
<feature type="transmembrane region" description="Helical" evidence="11">
    <location>
        <begin position="21"/>
        <end position="39"/>
    </location>
</feature>
<evidence type="ECO:0000256" key="7">
    <source>
        <dbReference type="ARBA" id="ARBA00022984"/>
    </source>
</evidence>
<dbReference type="GO" id="GO:0071555">
    <property type="term" value="P:cell wall organization"/>
    <property type="evidence" value="ECO:0007669"/>
    <property type="project" value="UniProtKB-KW"/>
</dbReference>
<dbReference type="NCBIfam" id="TIGR02210">
    <property type="entry name" value="rodA_shape"/>
    <property type="match status" value="1"/>
</dbReference>
<keyword evidence="7" id="KW-0573">Peptidoglycan synthesis</keyword>
<dbReference type="GO" id="GO:0009252">
    <property type="term" value="P:peptidoglycan biosynthetic process"/>
    <property type="evidence" value="ECO:0007669"/>
    <property type="project" value="UniProtKB-KW"/>
</dbReference>
<evidence type="ECO:0000256" key="11">
    <source>
        <dbReference type="SAM" id="Phobius"/>
    </source>
</evidence>
<evidence type="ECO:0000256" key="5">
    <source>
        <dbReference type="ARBA" id="ARBA00022692"/>
    </source>
</evidence>
<keyword evidence="3" id="KW-0328">Glycosyltransferase</keyword>
<dbReference type="AlphaFoldDB" id="A0A174FIY9"/>
<evidence type="ECO:0000256" key="9">
    <source>
        <dbReference type="ARBA" id="ARBA00023136"/>
    </source>
</evidence>
<name>A0A174FIY9_9CLOT</name>
<evidence type="ECO:0000313" key="13">
    <source>
        <dbReference type="Proteomes" id="UP000095594"/>
    </source>
</evidence>
<dbReference type="GO" id="GO:0032153">
    <property type="term" value="C:cell division site"/>
    <property type="evidence" value="ECO:0007669"/>
    <property type="project" value="TreeGrafter"/>
</dbReference>
<keyword evidence="2" id="KW-1003">Cell membrane</keyword>
<evidence type="ECO:0000256" key="8">
    <source>
        <dbReference type="ARBA" id="ARBA00022989"/>
    </source>
</evidence>
<feature type="transmembrane region" description="Helical" evidence="11">
    <location>
        <begin position="51"/>
        <end position="70"/>
    </location>
</feature>
<dbReference type="Proteomes" id="UP000095594">
    <property type="component" value="Unassembled WGS sequence"/>
</dbReference>
<dbReference type="OrthoDB" id="9812661at2"/>
<dbReference type="Pfam" id="PF01098">
    <property type="entry name" value="FTSW_RODA_SPOVE"/>
    <property type="match status" value="1"/>
</dbReference>
<keyword evidence="9 11" id="KW-0472">Membrane</keyword>
<dbReference type="InterPro" id="IPR011923">
    <property type="entry name" value="RodA/MrdB"/>
</dbReference>